<accession>A0A1G2KRU7</accession>
<dbReference type="InterPro" id="IPR022764">
    <property type="entry name" value="Peptidase_S54_rhomboid_dom"/>
</dbReference>
<evidence type="ECO:0000313" key="7">
    <source>
        <dbReference type="EMBL" id="OHA01302.1"/>
    </source>
</evidence>
<dbReference type="SUPFAM" id="SSF144091">
    <property type="entry name" value="Rhomboid-like"/>
    <property type="match status" value="1"/>
</dbReference>
<name>A0A1G2KRU7_9BACT</name>
<dbReference type="EMBL" id="MHQL01000066">
    <property type="protein sequence ID" value="OHA01302.1"/>
    <property type="molecule type" value="Genomic_DNA"/>
</dbReference>
<feature type="domain" description="Peptidase S54 rhomboid" evidence="6">
    <location>
        <begin position="49"/>
        <end position="178"/>
    </location>
</feature>
<dbReference type="Pfam" id="PF01694">
    <property type="entry name" value="Rhomboid"/>
    <property type="match status" value="1"/>
</dbReference>
<gene>
    <name evidence="7" type="ORF">A3C16_02040</name>
</gene>
<feature type="transmembrane region" description="Helical" evidence="5">
    <location>
        <begin position="158"/>
        <end position="178"/>
    </location>
</feature>
<evidence type="ECO:0000256" key="5">
    <source>
        <dbReference type="SAM" id="Phobius"/>
    </source>
</evidence>
<dbReference type="InterPro" id="IPR035952">
    <property type="entry name" value="Rhomboid-like_sf"/>
</dbReference>
<keyword evidence="2 5" id="KW-0812">Transmembrane</keyword>
<evidence type="ECO:0000259" key="6">
    <source>
        <dbReference type="Pfam" id="PF01694"/>
    </source>
</evidence>
<organism evidence="7 8">
    <name type="scientific">Candidatus Sungbacteria bacterium RIFCSPHIGHO2_02_FULL_51_29</name>
    <dbReference type="NCBI Taxonomy" id="1802273"/>
    <lineage>
        <taxon>Bacteria</taxon>
        <taxon>Candidatus Sungiibacteriota</taxon>
    </lineage>
</organism>
<evidence type="ECO:0000256" key="4">
    <source>
        <dbReference type="ARBA" id="ARBA00023136"/>
    </source>
</evidence>
<protein>
    <recommendedName>
        <fullName evidence="6">Peptidase S54 rhomboid domain-containing protein</fullName>
    </recommendedName>
</protein>
<feature type="transmembrane region" description="Helical" evidence="5">
    <location>
        <begin position="135"/>
        <end position="152"/>
    </location>
</feature>
<evidence type="ECO:0000256" key="1">
    <source>
        <dbReference type="ARBA" id="ARBA00004141"/>
    </source>
</evidence>
<evidence type="ECO:0000313" key="8">
    <source>
        <dbReference type="Proteomes" id="UP000177811"/>
    </source>
</evidence>
<dbReference type="PANTHER" id="PTHR43066">
    <property type="entry name" value="RHOMBOID-RELATED PROTEIN"/>
    <property type="match status" value="1"/>
</dbReference>
<dbReference type="GO" id="GO:0004252">
    <property type="term" value="F:serine-type endopeptidase activity"/>
    <property type="evidence" value="ECO:0007669"/>
    <property type="project" value="InterPro"/>
</dbReference>
<evidence type="ECO:0000256" key="2">
    <source>
        <dbReference type="ARBA" id="ARBA00022692"/>
    </source>
</evidence>
<keyword evidence="4 5" id="KW-0472">Membrane</keyword>
<dbReference type="GO" id="GO:0016020">
    <property type="term" value="C:membrane"/>
    <property type="evidence" value="ECO:0007669"/>
    <property type="project" value="UniProtKB-SubCell"/>
</dbReference>
<reference evidence="7 8" key="1">
    <citation type="journal article" date="2016" name="Nat. Commun.">
        <title>Thousands of microbial genomes shed light on interconnected biogeochemical processes in an aquifer system.</title>
        <authorList>
            <person name="Anantharaman K."/>
            <person name="Brown C.T."/>
            <person name="Hug L.A."/>
            <person name="Sharon I."/>
            <person name="Castelle C.J."/>
            <person name="Probst A.J."/>
            <person name="Thomas B.C."/>
            <person name="Singh A."/>
            <person name="Wilkins M.J."/>
            <person name="Karaoz U."/>
            <person name="Brodie E.L."/>
            <person name="Williams K.H."/>
            <person name="Hubbard S.S."/>
            <person name="Banfield J.F."/>
        </authorList>
    </citation>
    <scope>NUCLEOTIDE SEQUENCE [LARGE SCALE GENOMIC DNA]</scope>
</reference>
<dbReference type="AlphaFoldDB" id="A0A1G2KRU7"/>
<dbReference type="Gene3D" id="1.20.1540.10">
    <property type="entry name" value="Rhomboid-like"/>
    <property type="match status" value="1"/>
</dbReference>
<sequence>MRFSYNAPVVLTMALLAGMVLAIDALLDGWFARVFFATGGLFNPLMPLTMFSHVLGHASWQHFLSNFTLILLVGPLLEEKYGSMKLLAMMLATAAVTALVNGIFTSNAIMGASGIVFMMLIMASITNVKNGEIPITLILAALTYLAGELFSLGSADMISHSAHVIGGMAGGVFGLMFTPKKRIS</sequence>
<comment type="caution">
    <text evidence="7">The sequence shown here is derived from an EMBL/GenBank/DDBJ whole genome shotgun (WGS) entry which is preliminary data.</text>
</comment>
<comment type="subcellular location">
    <subcellularLocation>
        <location evidence="1">Membrane</location>
        <topology evidence="1">Multi-pass membrane protein</topology>
    </subcellularLocation>
</comment>
<proteinExistence type="predicted"/>
<dbReference type="Proteomes" id="UP000177811">
    <property type="component" value="Unassembled WGS sequence"/>
</dbReference>
<feature type="transmembrane region" description="Helical" evidence="5">
    <location>
        <begin position="54"/>
        <end position="74"/>
    </location>
</feature>
<keyword evidence="3 5" id="KW-1133">Transmembrane helix</keyword>
<evidence type="ECO:0000256" key="3">
    <source>
        <dbReference type="ARBA" id="ARBA00022989"/>
    </source>
</evidence>